<dbReference type="GO" id="GO:0005978">
    <property type="term" value="P:glycogen biosynthetic process"/>
    <property type="evidence" value="ECO:0007669"/>
    <property type="project" value="UniProtKB-UniRule"/>
</dbReference>
<dbReference type="GO" id="GO:0043169">
    <property type="term" value="F:cation binding"/>
    <property type="evidence" value="ECO:0007669"/>
    <property type="project" value="InterPro"/>
</dbReference>
<evidence type="ECO:0000313" key="13">
    <source>
        <dbReference type="Proteomes" id="UP000027058"/>
    </source>
</evidence>
<dbReference type="Gene3D" id="2.60.40.1180">
    <property type="entry name" value="Golgi alpha-mannosidase II"/>
    <property type="match status" value="1"/>
</dbReference>
<gene>
    <name evidence="9" type="primary">glgB</name>
    <name evidence="12" type="ORF">FUSO8_10415</name>
</gene>
<dbReference type="CDD" id="cd11322">
    <property type="entry name" value="AmyAc_Glg_BE"/>
    <property type="match status" value="1"/>
</dbReference>
<organism evidence="12 13">
    <name type="scientific">Fusobacterium necrophorum DJ-2</name>
    <dbReference type="NCBI Taxonomy" id="1441737"/>
    <lineage>
        <taxon>Bacteria</taxon>
        <taxon>Fusobacteriati</taxon>
        <taxon>Fusobacteriota</taxon>
        <taxon>Fusobacteriia</taxon>
        <taxon>Fusobacteriales</taxon>
        <taxon>Fusobacteriaceae</taxon>
        <taxon>Fusobacterium</taxon>
    </lineage>
</organism>
<sequence>MINMAGQTDRYLFHRGEHRQVYGYLGAHPSRTSTIFRLWAPNAKSVAVVGDFNAWSPRDCDYCSKVNAEGIWEIEIPKVKKGFLYKYQIETSWGEKILKADPYAFSSELRPNTASVVKGVPKFRWGDKRWLNKREIGYQKAVNIYEVHLGSWKKQQDGSFYNYREIAKLLVDYLTDMKYTHIELMPLVEHPLDASWGYQGVGYYSVTSRYGSAEDFMYFVNYLHQHGIGVILDWVPGHFCKDAHGLYRFDGGACYEYEDAVLGENEWGSANFNVARNEVRSFLVSNLYFWLKEFHIDGIRMDAISNMLYYTRENEVYENKTSIAFLQYLNQTVHEEYPTVMLIAEDSSAFPLVTKYSMDGGLGFDGKWNMGWMNDTLKYMEIDPFFRKNHHGKLTFSFMYAFSENFILALSHDEVVHGKKSILNKMPGYYEDKLNHVKTLFSYQMAHPGKKLNFMGNEFAQGLEWRFYEELEWQVLAENKGCQNIQRYTRALNDMYAKEKALWYDGQDGFEWIEHENIEENMLVFLRKTPDMSELLIAVFNFSGKNQEKYKIGVPLPGKYECILNSNETKFGGYRLGKKISYKSIDSSWNYREQHIEVDIAGNSALFLKYRKGK</sequence>
<keyword evidence="5 9" id="KW-0328">Glycosyltransferase</keyword>
<evidence type="ECO:0000256" key="10">
    <source>
        <dbReference type="PIRSR" id="PIRSR000463-1"/>
    </source>
</evidence>
<feature type="active site" description="Proton donor" evidence="9 10">
    <location>
        <position position="345"/>
    </location>
</feature>
<dbReference type="GO" id="GO:0005829">
    <property type="term" value="C:cytosol"/>
    <property type="evidence" value="ECO:0007669"/>
    <property type="project" value="TreeGrafter"/>
</dbReference>
<dbReference type="Pfam" id="PF00128">
    <property type="entry name" value="Alpha-amylase"/>
    <property type="match status" value="1"/>
</dbReference>
<dbReference type="Pfam" id="PF02806">
    <property type="entry name" value="Alpha-amylase_C"/>
    <property type="match status" value="1"/>
</dbReference>
<keyword evidence="8 9" id="KW-0119">Carbohydrate metabolism</keyword>
<keyword evidence="4 9" id="KW-0321">Glycogen metabolism</keyword>
<evidence type="ECO:0000256" key="7">
    <source>
        <dbReference type="ARBA" id="ARBA00023056"/>
    </source>
</evidence>
<feature type="domain" description="Glycosyl hydrolase family 13 catalytic" evidence="11">
    <location>
        <begin position="159"/>
        <end position="511"/>
    </location>
</feature>
<dbReference type="InterPro" id="IPR006047">
    <property type="entry name" value="GH13_cat_dom"/>
</dbReference>
<dbReference type="InterPro" id="IPR013783">
    <property type="entry name" value="Ig-like_fold"/>
</dbReference>
<dbReference type="EC" id="2.4.1.18" evidence="9"/>
<reference evidence="12 13" key="1">
    <citation type="submission" date="2014-01" db="EMBL/GenBank/DDBJ databases">
        <title>Comparative genomics of Fusobacterium necrophorum wild isolates.</title>
        <authorList>
            <person name="Kittichotirat W."/>
            <person name="Bumgarner R.E."/>
            <person name="Lawrence P."/>
        </authorList>
    </citation>
    <scope>NUCLEOTIDE SEQUENCE [LARGE SCALE GENOMIC DNA]</scope>
    <source>
        <strain evidence="12 13">DJ-2</strain>
    </source>
</reference>
<dbReference type="InterPro" id="IPR004193">
    <property type="entry name" value="Glyco_hydro_13_N"/>
</dbReference>
<evidence type="ECO:0000256" key="9">
    <source>
        <dbReference type="HAMAP-Rule" id="MF_00685"/>
    </source>
</evidence>
<dbReference type="NCBIfam" id="NF003811">
    <property type="entry name" value="PRK05402.1"/>
    <property type="match status" value="1"/>
</dbReference>
<comment type="pathway">
    <text evidence="2 9">Glycan biosynthesis; glycogen biosynthesis.</text>
</comment>
<accession>A0AB73C0T3</accession>
<dbReference type="InterPro" id="IPR006407">
    <property type="entry name" value="GlgB"/>
</dbReference>
<comment type="caution">
    <text evidence="12">The sequence shown here is derived from an EMBL/GenBank/DDBJ whole genome shotgun (WGS) entry which is preliminary data.</text>
</comment>
<dbReference type="SUPFAM" id="SSF51011">
    <property type="entry name" value="Glycosyl hydrolase domain"/>
    <property type="match status" value="1"/>
</dbReference>
<dbReference type="SUPFAM" id="SSF81296">
    <property type="entry name" value="E set domains"/>
    <property type="match status" value="1"/>
</dbReference>
<evidence type="ECO:0000256" key="4">
    <source>
        <dbReference type="ARBA" id="ARBA00022600"/>
    </source>
</evidence>
<dbReference type="InterPro" id="IPR017853">
    <property type="entry name" value="GH"/>
</dbReference>
<dbReference type="InterPro" id="IPR013780">
    <property type="entry name" value="Glyco_hydro_b"/>
</dbReference>
<name>A0AB73C0T3_9FUSO</name>
<comment type="similarity">
    <text evidence="3 9">Belongs to the glycosyl hydrolase 13 family. GlgB subfamily.</text>
</comment>
<comment type="subunit">
    <text evidence="9">Monomer.</text>
</comment>
<dbReference type="GO" id="GO:0004553">
    <property type="term" value="F:hydrolase activity, hydrolyzing O-glycosyl compounds"/>
    <property type="evidence" value="ECO:0007669"/>
    <property type="project" value="InterPro"/>
</dbReference>
<dbReference type="InterPro" id="IPR014756">
    <property type="entry name" value="Ig_E-set"/>
</dbReference>
<evidence type="ECO:0000256" key="3">
    <source>
        <dbReference type="ARBA" id="ARBA00009000"/>
    </source>
</evidence>
<evidence type="ECO:0000259" key="11">
    <source>
        <dbReference type="SMART" id="SM00642"/>
    </source>
</evidence>
<dbReference type="AlphaFoldDB" id="A0AB73C0T3"/>
<proteinExistence type="inferred from homology"/>
<evidence type="ECO:0000256" key="5">
    <source>
        <dbReference type="ARBA" id="ARBA00022676"/>
    </source>
</evidence>
<dbReference type="EMBL" id="JAAH01000152">
    <property type="protein sequence ID" value="KDE69993.1"/>
    <property type="molecule type" value="Genomic_DNA"/>
</dbReference>
<protein>
    <recommendedName>
        <fullName evidence="9">1,4-alpha-glucan branching enzyme GlgB</fullName>
        <ecNumber evidence="9">2.4.1.18</ecNumber>
    </recommendedName>
    <alternativeName>
        <fullName evidence="9">1,4-alpha-D-glucan:1,4-alpha-D-glucan 6-glucosyl-transferase</fullName>
    </alternativeName>
    <alternativeName>
        <fullName evidence="9">Alpha-(1-&gt;4)-glucan branching enzyme</fullName>
    </alternativeName>
    <alternativeName>
        <fullName evidence="9">Glycogen branching enzyme</fullName>
        <shortName evidence="9">BE</shortName>
    </alternativeName>
</protein>
<evidence type="ECO:0000256" key="2">
    <source>
        <dbReference type="ARBA" id="ARBA00004964"/>
    </source>
</evidence>
<dbReference type="InterPro" id="IPR044143">
    <property type="entry name" value="GlgB_N_E_set_prok"/>
</dbReference>
<evidence type="ECO:0000256" key="6">
    <source>
        <dbReference type="ARBA" id="ARBA00022679"/>
    </source>
</evidence>
<keyword evidence="7 9" id="KW-0320">Glycogen biosynthesis</keyword>
<dbReference type="Gene3D" id="2.60.40.10">
    <property type="entry name" value="Immunoglobulins"/>
    <property type="match status" value="1"/>
</dbReference>
<dbReference type="GO" id="GO:0003844">
    <property type="term" value="F:1,4-alpha-glucan branching enzyme activity"/>
    <property type="evidence" value="ECO:0007669"/>
    <property type="project" value="UniProtKB-UniRule"/>
</dbReference>
<dbReference type="CDD" id="cd02855">
    <property type="entry name" value="E_set_GBE_prok_N"/>
    <property type="match status" value="1"/>
</dbReference>
<dbReference type="SUPFAM" id="SSF51445">
    <property type="entry name" value="(Trans)glycosidases"/>
    <property type="match status" value="1"/>
</dbReference>
<dbReference type="PIRSF" id="PIRSF000463">
    <property type="entry name" value="GlgB"/>
    <property type="match status" value="1"/>
</dbReference>
<evidence type="ECO:0000256" key="1">
    <source>
        <dbReference type="ARBA" id="ARBA00000826"/>
    </source>
</evidence>
<dbReference type="InterPro" id="IPR037439">
    <property type="entry name" value="Branching_enzy"/>
</dbReference>
<feature type="active site" description="Nucleophile" evidence="9 10">
    <location>
        <position position="302"/>
    </location>
</feature>
<dbReference type="PANTHER" id="PTHR43651">
    <property type="entry name" value="1,4-ALPHA-GLUCAN-BRANCHING ENZYME"/>
    <property type="match status" value="1"/>
</dbReference>
<dbReference type="HAMAP" id="MF_00685">
    <property type="entry name" value="GlgB"/>
    <property type="match status" value="1"/>
</dbReference>
<dbReference type="NCBIfam" id="TIGR01515">
    <property type="entry name" value="branching_enzym"/>
    <property type="match status" value="1"/>
</dbReference>
<comment type="catalytic activity">
    <reaction evidence="1 9">
        <text>Transfers a segment of a (1-&gt;4)-alpha-D-glucan chain to a primary hydroxy group in a similar glucan chain.</text>
        <dbReference type="EC" id="2.4.1.18"/>
    </reaction>
</comment>
<dbReference type="Proteomes" id="UP000027058">
    <property type="component" value="Unassembled WGS sequence"/>
</dbReference>
<dbReference type="InterPro" id="IPR006048">
    <property type="entry name" value="A-amylase/branching_C"/>
</dbReference>
<keyword evidence="6 9" id="KW-0808">Transferase</keyword>
<dbReference type="NCBIfam" id="NF008967">
    <property type="entry name" value="PRK12313.1"/>
    <property type="match status" value="1"/>
</dbReference>
<evidence type="ECO:0000313" key="12">
    <source>
        <dbReference type="EMBL" id="KDE69993.1"/>
    </source>
</evidence>
<dbReference type="SMART" id="SM00642">
    <property type="entry name" value="Aamy"/>
    <property type="match status" value="1"/>
</dbReference>
<dbReference type="Gene3D" id="3.20.20.80">
    <property type="entry name" value="Glycosidases"/>
    <property type="match status" value="1"/>
</dbReference>
<dbReference type="Pfam" id="PF02922">
    <property type="entry name" value="CBM_48"/>
    <property type="match status" value="1"/>
</dbReference>
<evidence type="ECO:0000256" key="8">
    <source>
        <dbReference type="ARBA" id="ARBA00023277"/>
    </source>
</evidence>
<dbReference type="PANTHER" id="PTHR43651:SF3">
    <property type="entry name" value="1,4-ALPHA-GLUCAN-BRANCHING ENZYME"/>
    <property type="match status" value="1"/>
</dbReference>
<comment type="function">
    <text evidence="9">Catalyzes the formation of the alpha-1,6-glucosidic linkages in glycogen by scission of a 1,4-alpha-linked oligosaccharide from growing alpha-1,4-glucan chains and the subsequent attachment of the oligosaccharide to the alpha-1,6 position.</text>
</comment>